<sequence>MRKSRKSSVKQPAKASEESQEDKGESSTAGHNTSLEGPGRQQRQTYLPQTFLPYVGPRTPVYVQSQPSLYEKYQEPPYFVPQPPYVGSQHLSFGSEQSPYMGFQQEPYLELHQQPYMEHQQQPYMEPQQQPYMESQEQPYIETQQQPLMEPIQQLYTEAQRQQVYVEPQQQQYVEPQQRLYTGPQQPPYVGSQHPPYVESKQQPYIEPTQGPYVGSRPTSYHIPQRQLYHPLQRKPYHAPQRQAFQTLQHQPFVRQQHPPYIVQPYQKSYSQYLADNDLKQEDELKSQHMFDGTAVFRGPLDTEVRDMACQSEVPKSEPPNVVAEKIHEPPVKVAAEIESLDLMSQTASNQQGKRGRTRAPRTKDGERKLEDRKSLRRELVQKIPETPSPPLPREETVITKKGALSKGMAESSLYKKEQKENESREREQFEQTVEAMSKIRTAQVKHAKGRKSREKGRTNKKSKDSRKTKSVEKKLRDWKTRKPKRSRDSE</sequence>
<feature type="compositionally biased region" description="Basic and acidic residues" evidence="1">
    <location>
        <begin position="362"/>
        <end position="381"/>
    </location>
</feature>
<keyword evidence="3" id="KW-1185">Reference proteome</keyword>
<accession>A0A1V9XSE1</accession>
<feature type="compositionally biased region" description="Polar residues" evidence="1">
    <location>
        <begin position="26"/>
        <end position="48"/>
    </location>
</feature>
<dbReference type="Proteomes" id="UP000192247">
    <property type="component" value="Unassembled WGS sequence"/>
</dbReference>
<dbReference type="EMBL" id="MNPL01004916">
    <property type="protein sequence ID" value="OQR76353.1"/>
    <property type="molecule type" value="Genomic_DNA"/>
</dbReference>
<feature type="region of interest" description="Disordered" evidence="1">
    <location>
        <begin position="1"/>
        <end position="49"/>
    </location>
</feature>
<dbReference type="STRING" id="418985.A0A1V9XSE1"/>
<evidence type="ECO:0000256" key="1">
    <source>
        <dbReference type="SAM" id="MobiDB-lite"/>
    </source>
</evidence>
<organism evidence="2 3">
    <name type="scientific">Tropilaelaps mercedesae</name>
    <dbReference type="NCBI Taxonomy" id="418985"/>
    <lineage>
        <taxon>Eukaryota</taxon>
        <taxon>Metazoa</taxon>
        <taxon>Ecdysozoa</taxon>
        <taxon>Arthropoda</taxon>
        <taxon>Chelicerata</taxon>
        <taxon>Arachnida</taxon>
        <taxon>Acari</taxon>
        <taxon>Parasitiformes</taxon>
        <taxon>Mesostigmata</taxon>
        <taxon>Gamasina</taxon>
        <taxon>Dermanyssoidea</taxon>
        <taxon>Laelapidae</taxon>
        <taxon>Tropilaelaps</taxon>
    </lineage>
</organism>
<gene>
    <name evidence="2" type="ORF">BIW11_00612</name>
</gene>
<dbReference type="AlphaFoldDB" id="A0A1V9XSE1"/>
<feature type="compositionally biased region" description="Basic and acidic residues" evidence="1">
    <location>
        <begin position="456"/>
        <end position="491"/>
    </location>
</feature>
<name>A0A1V9XSE1_9ACAR</name>
<protein>
    <submittedName>
        <fullName evidence="2">Uncharacterized protein</fullName>
    </submittedName>
</protein>
<feature type="region of interest" description="Disordered" evidence="1">
    <location>
        <begin position="345"/>
        <end position="491"/>
    </location>
</feature>
<comment type="caution">
    <text evidence="2">The sequence shown here is derived from an EMBL/GenBank/DDBJ whole genome shotgun (WGS) entry which is preliminary data.</text>
</comment>
<evidence type="ECO:0000313" key="2">
    <source>
        <dbReference type="EMBL" id="OQR76353.1"/>
    </source>
</evidence>
<dbReference type="InParanoid" id="A0A1V9XSE1"/>
<feature type="compositionally biased region" description="Basic residues" evidence="1">
    <location>
        <begin position="444"/>
        <end position="455"/>
    </location>
</feature>
<reference evidence="2 3" key="1">
    <citation type="journal article" date="2017" name="Gigascience">
        <title>Draft genome of the honey bee ectoparasitic mite, Tropilaelaps mercedesae, is shaped by the parasitic life history.</title>
        <authorList>
            <person name="Dong X."/>
            <person name="Armstrong S.D."/>
            <person name="Xia D."/>
            <person name="Makepeace B.L."/>
            <person name="Darby A.C."/>
            <person name="Kadowaki T."/>
        </authorList>
    </citation>
    <scope>NUCLEOTIDE SEQUENCE [LARGE SCALE GENOMIC DNA]</scope>
    <source>
        <strain evidence="2">Wuxi-XJTLU</strain>
    </source>
</reference>
<evidence type="ECO:0000313" key="3">
    <source>
        <dbReference type="Proteomes" id="UP000192247"/>
    </source>
</evidence>
<feature type="compositionally biased region" description="Basic and acidic residues" evidence="1">
    <location>
        <begin position="414"/>
        <end position="430"/>
    </location>
</feature>
<proteinExistence type="predicted"/>
<feature type="compositionally biased region" description="Basic and acidic residues" evidence="1">
    <location>
        <begin position="15"/>
        <end position="25"/>
    </location>
</feature>